<feature type="non-terminal residue" evidence="1">
    <location>
        <position position="1"/>
    </location>
</feature>
<protein>
    <submittedName>
        <fullName evidence="1">Uncharacterized protein</fullName>
    </submittedName>
</protein>
<sequence length="51" mass="6036">FADRQYHRDEGPQENWRFLGLMSFSDPIRENSVIAIEKCRLAGVKVNYSYK</sequence>
<gene>
    <name evidence="1" type="ORF">SMN809_LOCUS46006</name>
    <name evidence="2" type="ORF">SMN809_LOCUS56279</name>
</gene>
<reference evidence="1" key="1">
    <citation type="submission" date="2021-02" db="EMBL/GenBank/DDBJ databases">
        <authorList>
            <person name="Nowell W R."/>
        </authorList>
    </citation>
    <scope>NUCLEOTIDE SEQUENCE</scope>
</reference>
<evidence type="ECO:0000313" key="3">
    <source>
        <dbReference type="Proteomes" id="UP000676336"/>
    </source>
</evidence>
<dbReference type="InterPro" id="IPR023214">
    <property type="entry name" value="HAD_sf"/>
</dbReference>
<dbReference type="Gene3D" id="3.40.1110.10">
    <property type="entry name" value="Calcium-transporting ATPase, cytoplasmic domain N"/>
    <property type="match status" value="1"/>
</dbReference>
<accession>A0A8S3AWF1</accession>
<dbReference type="AlphaFoldDB" id="A0A8S3AWF1"/>
<dbReference type="InterPro" id="IPR023299">
    <property type="entry name" value="ATPase_P-typ_cyto_dom_N"/>
</dbReference>
<evidence type="ECO:0000313" key="1">
    <source>
        <dbReference type="EMBL" id="CAF4772752.1"/>
    </source>
</evidence>
<name>A0A8S3AWF1_9BILA</name>
<organism evidence="1 3">
    <name type="scientific">Rotaria magnacalcarata</name>
    <dbReference type="NCBI Taxonomy" id="392030"/>
    <lineage>
        <taxon>Eukaryota</taxon>
        <taxon>Metazoa</taxon>
        <taxon>Spiralia</taxon>
        <taxon>Gnathifera</taxon>
        <taxon>Rotifera</taxon>
        <taxon>Eurotatoria</taxon>
        <taxon>Bdelloidea</taxon>
        <taxon>Philodinida</taxon>
        <taxon>Philodinidae</taxon>
        <taxon>Rotaria</taxon>
    </lineage>
</organism>
<comment type="caution">
    <text evidence="1">The sequence shown here is derived from an EMBL/GenBank/DDBJ whole genome shotgun (WGS) entry which is preliminary data.</text>
</comment>
<dbReference type="Proteomes" id="UP000676336">
    <property type="component" value="Unassembled WGS sequence"/>
</dbReference>
<proteinExistence type="predicted"/>
<evidence type="ECO:0000313" key="2">
    <source>
        <dbReference type="EMBL" id="CAF4990947.1"/>
    </source>
</evidence>
<dbReference type="Gene3D" id="3.40.50.1000">
    <property type="entry name" value="HAD superfamily/HAD-like"/>
    <property type="match status" value="1"/>
</dbReference>
<dbReference type="EMBL" id="CAJOBI010142119">
    <property type="protein sequence ID" value="CAF4772752.1"/>
    <property type="molecule type" value="Genomic_DNA"/>
</dbReference>
<dbReference type="EMBL" id="CAJOBI010200746">
    <property type="protein sequence ID" value="CAF4990947.1"/>
    <property type="molecule type" value="Genomic_DNA"/>
</dbReference>
<dbReference type="GO" id="GO:0000166">
    <property type="term" value="F:nucleotide binding"/>
    <property type="evidence" value="ECO:0007669"/>
    <property type="project" value="InterPro"/>
</dbReference>